<evidence type="ECO:0000313" key="3">
    <source>
        <dbReference type="Proteomes" id="UP000553776"/>
    </source>
</evidence>
<organism evidence="2 3">
    <name type="scientific">Cohnella xylanilytica</name>
    <dbReference type="NCBI Taxonomy" id="557555"/>
    <lineage>
        <taxon>Bacteria</taxon>
        <taxon>Bacillati</taxon>
        <taxon>Bacillota</taxon>
        <taxon>Bacilli</taxon>
        <taxon>Bacillales</taxon>
        <taxon>Paenibacillaceae</taxon>
        <taxon>Cohnella</taxon>
    </lineage>
</organism>
<comment type="caution">
    <text evidence="2">The sequence shown here is derived from an EMBL/GenBank/DDBJ whole genome shotgun (WGS) entry which is preliminary data.</text>
</comment>
<gene>
    <name evidence="2" type="ORF">H7B90_30355</name>
</gene>
<accession>A0A841UBX2</accession>
<proteinExistence type="predicted"/>
<evidence type="ECO:0000313" key="2">
    <source>
        <dbReference type="EMBL" id="MBB6695703.1"/>
    </source>
</evidence>
<reference evidence="2 3" key="1">
    <citation type="submission" date="2020-08" db="EMBL/GenBank/DDBJ databases">
        <title>Cohnella phylogeny.</title>
        <authorList>
            <person name="Dunlap C."/>
        </authorList>
    </citation>
    <scope>NUCLEOTIDE SEQUENCE [LARGE SCALE GENOMIC DNA]</scope>
    <source>
        <strain evidence="2 3">DSM 25239</strain>
    </source>
</reference>
<sequence>MKLVKSFFLVVLNLVAELWTGVYRRRPEFYDKHAVGRTKTGSVAFVALAAMTSIGIVSWLCVRIYA</sequence>
<dbReference type="EMBL" id="JACJVR010000136">
    <property type="protein sequence ID" value="MBB6695703.1"/>
    <property type="molecule type" value="Genomic_DNA"/>
</dbReference>
<feature type="transmembrane region" description="Helical" evidence="1">
    <location>
        <begin position="6"/>
        <end position="23"/>
    </location>
</feature>
<dbReference type="AlphaFoldDB" id="A0A841UBX2"/>
<evidence type="ECO:0000256" key="1">
    <source>
        <dbReference type="SAM" id="Phobius"/>
    </source>
</evidence>
<name>A0A841UBX2_9BACL</name>
<dbReference type="RefSeq" id="WP_185139653.1">
    <property type="nucleotide sequence ID" value="NZ_JACJVR010000136.1"/>
</dbReference>
<feature type="transmembrane region" description="Helical" evidence="1">
    <location>
        <begin position="43"/>
        <end position="65"/>
    </location>
</feature>
<keyword evidence="1" id="KW-1133">Transmembrane helix</keyword>
<dbReference type="Proteomes" id="UP000553776">
    <property type="component" value="Unassembled WGS sequence"/>
</dbReference>
<keyword evidence="1" id="KW-0472">Membrane</keyword>
<keyword evidence="1" id="KW-0812">Transmembrane</keyword>
<protein>
    <submittedName>
        <fullName evidence="2">Uncharacterized protein</fullName>
    </submittedName>
</protein>
<keyword evidence="3" id="KW-1185">Reference proteome</keyword>